<evidence type="ECO:0000313" key="2">
    <source>
        <dbReference type="Proteomes" id="UP001209540"/>
    </source>
</evidence>
<reference evidence="1" key="1">
    <citation type="journal article" date="2022" name="IScience">
        <title>Evolution of zygomycete secretomes and the origins of terrestrial fungal ecologies.</title>
        <authorList>
            <person name="Chang Y."/>
            <person name="Wang Y."/>
            <person name="Mondo S."/>
            <person name="Ahrendt S."/>
            <person name="Andreopoulos W."/>
            <person name="Barry K."/>
            <person name="Beard J."/>
            <person name="Benny G.L."/>
            <person name="Blankenship S."/>
            <person name="Bonito G."/>
            <person name="Cuomo C."/>
            <person name="Desiro A."/>
            <person name="Gervers K.A."/>
            <person name="Hundley H."/>
            <person name="Kuo A."/>
            <person name="LaButti K."/>
            <person name="Lang B.F."/>
            <person name="Lipzen A."/>
            <person name="O'Donnell K."/>
            <person name="Pangilinan J."/>
            <person name="Reynolds N."/>
            <person name="Sandor L."/>
            <person name="Smith M.E."/>
            <person name="Tsang A."/>
            <person name="Grigoriev I.V."/>
            <person name="Stajich J.E."/>
            <person name="Spatafora J.W."/>
        </authorList>
    </citation>
    <scope>NUCLEOTIDE SEQUENCE</scope>
    <source>
        <strain evidence="1">RSA 2281</strain>
    </source>
</reference>
<dbReference type="EMBL" id="JAIXMP010000007">
    <property type="protein sequence ID" value="KAI9270385.1"/>
    <property type="molecule type" value="Genomic_DNA"/>
</dbReference>
<comment type="caution">
    <text evidence="1">The sequence shown here is derived from an EMBL/GenBank/DDBJ whole genome shotgun (WGS) entry which is preliminary data.</text>
</comment>
<name>A0AAD5K5B4_9FUNG</name>
<dbReference type="AlphaFoldDB" id="A0AAD5K5B4"/>
<protein>
    <submittedName>
        <fullName evidence="1">Uncharacterized protein</fullName>
    </submittedName>
</protein>
<organism evidence="1 2">
    <name type="scientific">Phascolomyces articulosus</name>
    <dbReference type="NCBI Taxonomy" id="60185"/>
    <lineage>
        <taxon>Eukaryota</taxon>
        <taxon>Fungi</taxon>
        <taxon>Fungi incertae sedis</taxon>
        <taxon>Mucoromycota</taxon>
        <taxon>Mucoromycotina</taxon>
        <taxon>Mucoromycetes</taxon>
        <taxon>Mucorales</taxon>
        <taxon>Lichtheimiaceae</taxon>
        <taxon>Phascolomyces</taxon>
    </lineage>
</organism>
<keyword evidence="2" id="KW-1185">Reference proteome</keyword>
<sequence>MISKKWLMSLKENSNLFQALTRHIQTNSTETYGNLSRQEYFYLKVNCKPLADWDELVDALKTGYEFKFDTMISKNLQSYCCTASNITVSTLEQDTKYPTFRSMMLKVITTHANPAEGEIWLEFLDGDHATIKRQFDRIHKSPATDRNKNLWYLPQFQSTMNNKDNVNMDYKNVTANNTVTKQNVDKS</sequence>
<proteinExistence type="predicted"/>
<evidence type="ECO:0000313" key="1">
    <source>
        <dbReference type="EMBL" id="KAI9270385.1"/>
    </source>
</evidence>
<accession>A0AAD5K5B4</accession>
<gene>
    <name evidence="1" type="ORF">BDA99DRAFT_534496</name>
</gene>
<reference evidence="1" key="2">
    <citation type="submission" date="2023-02" db="EMBL/GenBank/DDBJ databases">
        <authorList>
            <consortium name="DOE Joint Genome Institute"/>
            <person name="Mondo S.J."/>
            <person name="Chang Y."/>
            <person name="Wang Y."/>
            <person name="Ahrendt S."/>
            <person name="Andreopoulos W."/>
            <person name="Barry K."/>
            <person name="Beard J."/>
            <person name="Benny G.L."/>
            <person name="Blankenship S."/>
            <person name="Bonito G."/>
            <person name="Cuomo C."/>
            <person name="Desiro A."/>
            <person name="Gervers K.A."/>
            <person name="Hundley H."/>
            <person name="Kuo A."/>
            <person name="LaButti K."/>
            <person name="Lang B.F."/>
            <person name="Lipzen A."/>
            <person name="O'Donnell K."/>
            <person name="Pangilinan J."/>
            <person name="Reynolds N."/>
            <person name="Sandor L."/>
            <person name="Smith M.W."/>
            <person name="Tsang A."/>
            <person name="Grigoriev I.V."/>
            <person name="Stajich J.E."/>
            <person name="Spatafora J.W."/>
        </authorList>
    </citation>
    <scope>NUCLEOTIDE SEQUENCE</scope>
    <source>
        <strain evidence="1">RSA 2281</strain>
    </source>
</reference>
<dbReference type="Proteomes" id="UP001209540">
    <property type="component" value="Unassembled WGS sequence"/>
</dbReference>